<accession>A0A7T8QWZ0</accession>
<protein>
    <submittedName>
        <fullName evidence="1">Uncharacterized protein</fullName>
    </submittedName>
</protein>
<evidence type="ECO:0000313" key="2">
    <source>
        <dbReference type="Proteomes" id="UP000595437"/>
    </source>
</evidence>
<dbReference type="EMBL" id="CP045891">
    <property type="protein sequence ID" value="QQP58175.1"/>
    <property type="molecule type" value="Genomic_DNA"/>
</dbReference>
<sequence length="66" mass="7582">MVQILKKSLFAENNTALQHPINSSNALKATVLPSTFEKAINEEEDWLRILFNKSYLPALKWPRAQL</sequence>
<proteinExistence type="predicted"/>
<keyword evidence="2" id="KW-1185">Reference proteome</keyword>
<reference evidence="2" key="1">
    <citation type="submission" date="2021-01" db="EMBL/GenBank/DDBJ databases">
        <title>Caligus Genome Assembly.</title>
        <authorList>
            <person name="Gallardo-Escarate C."/>
        </authorList>
    </citation>
    <scope>NUCLEOTIDE SEQUENCE [LARGE SCALE GENOMIC DNA]</scope>
</reference>
<organism evidence="1 2">
    <name type="scientific">Caligus rogercresseyi</name>
    <name type="common">Sea louse</name>
    <dbReference type="NCBI Taxonomy" id="217165"/>
    <lineage>
        <taxon>Eukaryota</taxon>
        <taxon>Metazoa</taxon>
        <taxon>Ecdysozoa</taxon>
        <taxon>Arthropoda</taxon>
        <taxon>Crustacea</taxon>
        <taxon>Multicrustacea</taxon>
        <taxon>Hexanauplia</taxon>
        <taxon>Copepoda</taxon>
        <taxon>Siphonostomatoida</taxon>
        <taxon>Caligidae</taxon>
        <taxon>Caligus</taxon>
    </lineage>
</organism>
<dbReference type="AlphaFoldDB" id="A0A7T8QWZ0"/>
<evidence type="ECO:0000313" key="1">
    <source>
        <dbReference type="EMBL" id="QQP58175.1"/>
    </source>
</evidence>
<dbReference type="Proteomes" id="UP000595437">
    <property type="component" value="Chromosome 2"/>
</dbReference>
<feature type="non-terminal residue" evidence="1">
    <location>
        <position position="66"/>
    </location>
</feature>
<gene>
    <name evidence="1" type="ORF">FKW44_003407</name>
</gene>
<name>A0A7T8QWZ0_CALRO</name>